<feature type="domain" description="EGF-like" evidence="2">
    <location>
        <begin position="260"/>
        <end position="292"/>
    </location>
</feature>
<evidence type="ECO:0000259" key="2">
    <source>
        <dbReference type="SMART" id="SM00181"/>
    </source>
</evidence>
<gene>
    <name evidence="3" type="primary">pqn-25</name>
    <name evidence="3" type="ORF">Tcan_12175</name>
</gene>
<feature type="chain" id="PRO_5002095089" evidence="1">
    <location>
        <begin position="19"/>
        <end position="851"/>
    </location>
</feature>
<dbReference type="InterPro" id="IPR006150">
    <property type="entry name" value="Cys_repeat_1"/>
</dbReference>
<evidence type="ECO:0000313" key="3">
    <source>
        <dbReference type="EMBL" id="KHN72302.1"/>
    </source>
</evidence>
<feature type="domain" description="EGF-like" evidence="2">
    <location>
        <begin position="664"/>
        <end position="712"/>
    </location>
</feature>
<dbReference type="SMART" id="SM00289">
    <property type="entry name" value="WR1"/>
    <property type="match status" value="14"/>
</dbReference>
<organism evidence="3 4">
    <name type="scientific">Toxocara canis</name>
    <name type="common">Canine roundworm</name>
    <dbReference type="NCBI Taxonomy" id="6265"/>
    <lineage>
        <taxon>Eukaryota</taxon>
        <taxon>Metazoa</taxon>
        <taxon>Ecdysozoa</taxon>
        <taxon>Nematoda</taxon>
        <taxon>Chromadorea</taxon>
        <taxon>Rhabditida</taxon>
        <taxon>Spirurina</taxon>
        <taxon>Ascaridomorpha</taxon>
        <taxon>Ascaridoidea</taxon>
        <taxon>Toxocaridae</taxon>
        <taxon>Toxocara</taxon>
    </lineage>
</organism>
<dbReference type="Pfam" id="PF01683">
    <property type="entry name" value="EB"/>
    <property type="match status" value="13"/>
</dbReference>
<feature type="domain" description="EGF-like" evidence="2">
    <location>
        <begin position="559"/>
        <end position="591"/>
    </location>
</feature>
<proteinExistence type="predicted"/>
<dbReference type="Proteomes" id="UP000031036">
    <property type="component" value="Unassembled WGS sequence"/>
</dbReference>
<protein>
    <submittedName>
        <fullName evidence="3">Prion-like-(Q/N-rich) domain-bearing protein 25</fullName>
    </submittedName>
</protein>
<dbReference type="InterPro" id="IPR000742">
    <property type="entry name" value="EGF"/>
</dbReference>
<feature type="domain" description="EGF-like" evidence="2">
    <location>
        <begin position="22"/>
        <end position="54"/>
    </location>
</feature>
<keyword evidence="1" id="KW-0732">Signal</keyword>
<dbReference type="OrthoDB" id="5874482at2759"/>
<dbReference type="PANTHER" id="PTHR37157:SF2">
    <property type="entry name" value="EB DOMAIN-CONTAINING PROTEIN-RELATED"/>
    <property type="match status" value="1"/>
</dbReference>
<feature type="domain" description="EGF-like" evidence="2">
    <location>
        <begin position="81"/>
        <end position="113"/>
    </location>
</feature>
<feature type="domain" description="EGF-like" evidence="2">
    <location>
        <begin position="317"/>
        <end position="350"/>
    </location>
</feature>
<evidence type="ECO:0000256" key="1">
    <source>
        <dbReference type="SAM" id="SignalP"/>
    </source>
</evidence>
<comment type="caution">
    <text evidence="3">The sequence shown here is derived from an EMBL/GenBank/DDBJ whole genome shotgun (WGS) entry which is preliminary data.</text>
</comment>
<dbReference type="SMART" id="SM00181">
    <property type="entry name" value="EGF"/>
    <property type="match status" value="11"/>
</dbReference>
<dbReference type="PANTHER" id="PTHR37157">
    <property type="entry name" value="PRION-LIKE-(Q/N-RICH) DOMAIN-BEARING PROTEIN 25"/>
    <property type="match status" value="1"/>
</dbReference>
<name>A0A0B2UT82_TOXCA</name>
<dbReference type="AlphaFoldDB" id="A0A0B2UT82"/>
<feature type="domain" description="EGF-like" evidence="2">
    <location>
        <begin position="428"/>
        <end position="470"/>
    </location>
</feature>
<keyword evidence="3" id="KW-0640">Prion</keyword>
<sequence>MVAIYVPLLIFVVTRCYGVGDVCMTNFECSGGQSCVSGICRCANNQLIANGRCIPNNGLCNNGDQVYFDGKCYKSVEIGDPCVISYQCQGGSSCFNGTCICPTGSNSSNGRCIQANGNCSDNQILIQDRCYTLAQIGQYCTISAQCLGGSLCTNYQCKCPEGTAQNGEVCRPAVSPVTCPNGQVSMNGMCVQRVAPGQPCQGNAQCLDGSSCVNSYCICPEGMNNINGYCRKLSFTDHCNEAISIELNGRCASVQKPGGYCQRSEQCLGGSICTNGYCSCPSTSTLFNGYCVHSGKCPENQVDSNGRCYQRSYIGGYCMISEQCMGGSECTYAALCQCPYGTQEVDGNCRRIKGTNICLDEEVLVNDTCVERVIPGHNCNHTEQCLGDSSCLNSVCVCPPGTQLLESYCVPLKRSLLCNETEMELNGECLKYARPGHNCTDNLQCLASSTCPTGVCECSYGYTNVMGYCIIIGIGRAPRECRNSEILINDHCFNKAYIGQYCIYTEQCQGGSSCTNSYCACASGSTIQGSRCLTDTNSCEVNQVKVNGQCYNTSEIGQQCQIAPQCLGGSICGSNICVCPQGTHQESAMCVRDANTCSAEQVSINGQCYKKAQIGEFCIYSEQCEGGSKCTQSRCTCPQGTVNANGQCTPNANCKPYQVLVNGLCLDSVSIGMKCSENSQCIGSASCTLVSQQGGSTCQCKAGTVFIGSGCVEVTTSTCPPSTVLIPENGNCLSLVQVGQFCTYSSQCMGFSACIGQFCGCPTGFTNINNICRHQQTNATCDSSHVAVNGLCFPRVEPNAYCAYSQQCTGGSTCVQNYCTCPLGTALSHGICQNTGRTASTFGEQHEQPKK</sequence>
<keyword evidence="3" id="KW-0034">Amyloid</keyword>
<dbReference type="OMA" id="QCLNSIC"/>
<feature type="domain" description="EGF-like" evidence="2">
    <location>
        <begin position="189"/>
        <end position="231"/>
    </location>
</feature>
<feature type="domain" description="EGF-like" evidence="2">
    <location>
        <begin position="139"/>
        <end position="171"/>
    </location>
</feature>
<accession>A0A0B2UT82</accession>
<feature type="signal peptide" evidence="1">
    <location>
        <begin position="1"/>
        <end position="18"/>
    </location>
</feature>
<feature type="domain" description="EGF-like" evidence="2">
    <location>
        <begin position="801"/>
        <end position="833"/>
    </location>
</feature>
<dbReference type="EMBL" id="JPKZ01003266">
    <property type="protein sequence ID" value="KHN72302.1"/>
    <property type="molecule type" value="Genomic_DNA"/>
</dbReference>
<feature type="domain" description="EGF-like" evidence="2">
    <location>
        <begin position="368"/>
        <end position="410"/>
    </location>
</feature>
<dbReference type="InterPro" id="IPR006149">
    <property type="entry name" value="EB_dom"/>
</dbReference>
<evidence type="ECO:0000313" key="4">
    <source>
        <dbReference type="Proteomes" id="UP000031036"/>
    </source>
</evidence>
<keyword evidence="4" id="KW-1185">Reference proteome</keyword>
<reference evidence="3 4" key="1">
    <citation type="submission" date="2014-11" db="EMBL/GenBank/DDBJ databases">
        <title>Genetic blueprint of the zoonotic pathogen Toxocara canis.</title>
        <authorList>
            <person name="Zhu X.-Q."/>
            <person name="Korhonen P.K."/>
            <person name="Cai H."/>
            <person name="Young N.D."/>
            <person name="Nejsum P."/>
            <person name="von Samson-Himmelstjerna G."/>
            <person name="Boag P.R."/>
            <person name="Tan P."/>
            <person name="Li Q."/>
            <person name="Min J."/>
            <person name="Yang Y."/>
            <person name="Wang X."/>
            <person name="Fang X."/>
            <person name="Hall R.S."/>
            <person name="Hofmann A."/>
            <person name="Sternberg P.W."/>
            <person name="Jex A.R."/>
            <person name="Gasser R.B."/>
        </authorList>
    </citation>
    <scope>NUCLEOTIDE SEQUENCE [LARGE SCALE GENOMIC DNA]</scope>
    <source>
        <strain evidence="3">PN_DK_2014</strain>
    </source>
</reference>
<dbReference type="STRING" id="6265.A0A0B2UT82"/>